<proteinExistence type="predicted"/>
<gene>
    <name evidence="1" type="ORF">SAMN06295916_0125</name>
</gene>
<dbReference type="OrthoDB" id="5573966at2"/>
<protein>
    <recommendedName>
        <fullName evidence="3">Glycine-zipper containing OmpA-like membrane domain-containing protein</fullName>
    </recommendedName>
</protein>
<evidence type="ECO:0000313" key="2">
    <source>
        <dbReference type="Proteomes" id="UP000197215"/>
    </source>
</evidence>
<organism evidence="1 2">
    <name type="scientific">Polynucleobacter victoriensis</name>
    <dbReference type="NCBI Taxonomy" id="2049319"/>
    <lineage>
        <taxon>Bacteria</taxon>
        <taxon>Pseudomonadati</taxon>
        <taxon>Pseudomonadota</taxon>
        <taxon>Betaproteobacteria</taxon>
        <taxon>Burkholderiales</taxon>
        <taxon>Burkholderiaceae</taxon>
        <taxon>Polynucleobacter</taxon>
    </lineage>
</organism>
<dbReference type="RefSeq" id="WP_088811993.1">
    <property type="nucleotide sequence ID" value="NZ_FYEX01000001.1"/>
</dbReference>
<keyword evidence="2" id="KW-1185">Reference proteome</keyword>
<dbReference type="PROSITE" id="PS51257">
    <property type="entry name" value="PROKAR_LIPOPROTEIN"/>
    <property type="match status" value="1"/>
</dbReference>
<accession>A0A212T138</accession>
<evidence type="ECO:0000313" key="1">
    <source>
        <dbReference type="EMBL" id="SNC59719.1"/>
    </source>
</evidence>
<dbReference type="EMBL" id="FYEX01000001">
    <property type="protein sequence ID" value="SNC59719.1"/>
    <property type="molecule type" value="Genomic_DNA"/>
</dbReference>
<dbReference type="AlphaFoldDB" id="A0A212T138"/>
<reference evidence="2" key="1">
    <citation type="submission" date="2017-06" db="EMBL/GenBank/DDBJ databases">
        <authorList>
            <person name="Varghese N."/>
            <person name="Submissions S."/>
        </authorList>
    </citation>
    <scope>NUCLEOTIDE SEQUENCE [LARGE SCALE GENOMIC DNA]</scope>
    <source>
        <strain evidence="2">MWH-VicM1</strain>
    </source>
</reference>
<sequence>MVNSNFKKLGQISALAMVTILMVGCASTPVGPSLTVMPAPGKPFDVFKNDDKECRDYAQNSLNTTADEIAAKNTAKTAVIGAALGAVAGAVANGGSSKNVGTGAAVGLLGGAAMGATGGNDASKEVQRRYDIAYQQCMYSKGNQVPGYAIQKPADPAPPAPKK</sequence>
<name>A0A212T138_9BURK</name>
<dbReference type="Proteomes" id="UP000197215">
    <property type="component" value="Unassembled WGS sequence"/>
</dbReference>
<evidence type="ECO:0008006" key="3">
    <source>
        <dbReference type="Google" id="ProtNLM"/>
    </source>
</evidence>